<feature type="domain" description="DUF5714" evidence="1">
    <location>
        <begin position="35"/>
        <end position="207"/>
    </location>
</feature>
<dbReference type="eggNOG" id="COG2226">
    <property type="taxonomic scope" value="Bacteria"/>
</dbReference>
<protein>
    <recommendedName>
        <fullName evidence="1">DUF5714 domain-containing protein</fullName>
    </recommendedName>
</protein>
<name>A6TLX7_ALKMQ</name>
<gene>
    <name evidence="2" type="ordered locus">Amet_0978</name>
</gene>
<reference evidence="3" key="1">
    <citation type="journal article" date="2016" name="Genome Announc.">
        <title>Complete genome sequence of Alkaliphilus metalliredigens strain QYMF, an alkaliphilic and metal-reducing bacterium isolated from borax-contaminated leachate ponds.</title>
        <authorList>
            <person name="Hwang C."/>
            <person name="Copeland A."/>
            <person name="Lucas S."/>
            <person name="Lapidus A."/>
            <person name="Barry K."/>
            <person name="Detter J.C."/>
            <person name="Glavina Del Rio T."/>
            <person name="Hammon N."/>
            <person name="Israni S."/>
            <person name="Dalin E."/>
            <person name="Tice H."/>
            <person name="Pitluck S."/>
            <person name="Chertkov O."/>
            <person name="Brettin T."/>
            <person name="Bruce D."/>
            <person name="Han C."/>
            <person name="Schmutz J."/>
            <person name="Larimer F."/>
            <person name="Land M.L."/>
            <person name="Hauser L."/>
            <person name="Kyrpides N."/>
            <person name="Mikhailova N."/>
            <person name="Ye Q."/>
            <person name="Zhou J."/>
            <person name="Richardson P."/>
            <person name="Fields M.W."/>
        </authorList>
    </citation>
    <scope>NUCLEOTIDE SEQUENCE [LARGE SCALE GENOMIC DNA]</scope>
    <source>
        <strain evidence="3">QYMF</strain>
    </source>
</reference>
<sequence length="217" mass="23444">MDCGKQELGYVHCAKGHYICDHCHGEKSFNIILGLIASAEGINPLLIGEQIINEAPIPMLGCEHAWVAAGSLLAAIKNHGEIDVTEEQLIEVLNRTKKQAIGAYCGLTGICGVAPAIGAVYSVILGAACPKNEETAATMHVVSKVIEAIANETGPCCCKNFVHTALKVACDYSEKYLEIQLPSTHDIVCQHSDRHPHGCREQQCSYYSNQKEAKRTV</sequence>
<evidence type="ECO:0000313" key="2">
    <source>
        <dbReference type="EMBL" id="ABR47195.1"/>
    </source>
</evidence>
<dbReference type="STRING" id="293826.Amet_0978"/>
<dbReference type="InterPro" id="IPR043768">
    <property type="entry name" value="DUF5714"/>
</dbReference>
<evidence type="ECO:0000259" key="1">
    <source>
        <dbReference type="Pfam" id="PF18978"/>
    </source>
</evidence>
<dbReference type="Pfam" id="PF18978">
    <property type="entry name" value="DUF5714"/>
    <property type="match status" value="1"/>
</dbReference>
<dbReference type="HOGENOM" id="CLU_093149_0_0_9"/>
<accession>A6TLX7</accession>
<dbReference type="Proteomes" id="UP000001572">
    <property type="component" value="Chromosome"/>
</dbReference>
<dbReference type="AlphaFoldDB" id="A6TLX7"/>
<dbReference type="OrthoDB" id="9813299at2"/>
<dbReference type="KEGG" id="amt:Amet_0978"/>
<organism evidence="2 3">
    <name type="scientific">Alkaliphilus metalliredigens (strain QYMF)</name>
    <dbReference type="NCBI Taxonomy" id="293826"/>
    <lineage>
        <taxon>Bacteria</taxon>
        <taxon>Bacillati</taxon>
        <taxon>Bacillota</taxon>
        <taxon>Clostridia</taxon>
        <taxon>Peptostreptococcales</taxon>
        <taxon>Natronincolaceae</taxon>
        <taxon>Alkaliphilus</taxon>
    </lineage>
</organism>
<evidence type="ECO:0000313" key="3">
    <source>
        <dbReference type="Proteomes" id="UP000001572"/>
    </source>
</evidence>
<proteinExistence type="predicted"/>
<keyword evidence="3" id="KW-1185">Reference proteome</keyword>
<dbReference type="EMBL" id="CP000724">
    <property type="protein sequence ID" value="ABR47195.1"/>
    <property type="molecule type" value="Genomic_DNA"/>
</dbReference>